<evidence type="ECO:0000256" key="1">
    <source>
        <dbReference type="ARBA" id="ARBA00009003"/>
    </source>
</evidence>
<dbReference type="Pfam" id="PF04488">
    <property type="entry name" value="Gly_transf_sug"/>
    <property type="match status" value="1"/>
</dbReference>
<dbReference type="Gene3D" id="3.90.550.20">
    <property type="match status" value="1"/>
</dbReference>
<evidence type="ECO:0000313" key="3">
    <source>
        <dbReference type="EMBL" id="KAK9416005.1"/>
    </source>
</evidence>
<keyword evidence="4" id="KW-1185">Reference proteome</keyword>
<comment type="similarity">
    <text evidence="1">Belongs to the glycosyltransferase 32 family.</text>
</comment>
<keyword evidence="2" id="KW-0812">Transmembrane</keyword>
<dbReference type="InterPro" id="IPR007577">
    <property type="entry name" value="GlycoTrfase_DXD_sugar-bd_CS"/>
</dbReference>
<organism evidence="3 4">
    <name type="scientific">Seiridium unicorne</name>
    <dbReference type="NCBI Taxonomy" id="138068"/>
    <lineage>
        <taxon>Eukaryota</taxon>
        <taxon>Fungi</taxon>
        <taxon>Dikarya</taxon>
        <taxon>Ascomycota</taxon>
        <taxon>Pezizomycotina</taxon>
        <taxon>Sordariomycetes</taxon>
        <taxon>Xylariomycetidae</taxon>
        <taxon>Amphisphaeriales</taxon>
        <taxon>Sporocadaceae</taxon>
        <taxon>Seiridium</taxon>
    </lineage>
</organism>
<protein>
    <submittedName>
        <fullName evidence="3">Glycosyltransferase family 32</fullName>
    </submittedName>
</protein>
<keyword evidence="2" id="KW-1133">Transmembrane helix</keyword>
<dbReference type="EMBL" id="JARVKF010000410">
    <property type="protein sequence ID" value="KAK9416005.1"/>
    <property type="molecule type" value="Genomic_DNA"/>
</dbReference>
<comment type="caution">
    <text evidence="3">The sequence shown here is derived from an EMBL/GenBank/DDBJ whole genome shotgun (WGS) entry which is preliminary data.</text>
</comment>
<dbReference type="PANTHER" id="PTHR31834">
    <property type="entry name" value="INITIATION-SPECIFIC ALPHA-1,6-MANNOSYLTRANSFERASE"/>
    <property type="match status" value="1"/>
</dbReference>
<reference evidence="3 4" key="1">
    <citation type="journal article" date="2024" name="J. Plant Pathol.">
        <title>Sequence and assembly of the genome of Seiridium unicorne, isolate CBS 538.82, causal agent of cypress canker disease.</title>
        <authorList>
            <person name="Scali E."/>
            <person name="Rocca G.D."/>
            <person name="Danti R."/>
            <person name="Garbelotto M."/>
            <person name="Barberini S."/>
            <person name="Baroncelli R."/>
            <person name="Emiliani G."/>
        </authorList>
    </citation>
    <scope>NUCLEOTIDE SEQUENCE [LARGE SCALE GENOMIC DNA]</scope>
    <source>
        <strain evidence="3 4">BM-138-508</strain>
    </source>
</reference>
<evidence type="ECO:0000313" key="4">
    <source>
        <dbReference type="Proteomes" id="UP001408356"/>
    </source>
</evidence>
<dbReference type="SUPFAM" id="SSF53448">
    <property type="entry name" value="Nucleotide-diphospho-sugar transferases"/>
    <property type="match status" value="1"/>
</dbReference>
<dbReference type="InterPro" id="IPR029044">
    <property type="entry name" value="Nucleotide-diphossugar_trans"/>
</dbReference>
<name>A0ABR2UMY4_9PEZI</name>
<accession>A0ABR2UMY4</accession>
<dbReference type="Proteomes" id="UP001408356">
    <property type="component" value="Unassembled WGS sequence"/>
</dbReference>
<sequence>MSRRILYALYGSIGINVILLGKLGGYFDITSHAKPAPLPIPVQPVAIEEFPRKIWQSWKDDSENPTERTTGFPKKWRELNPDYCYERITDANINEYVRRRYDSDISEVFTKATDPILKADYLRYLVLLEEGGVWADIDVLPHQPISKWVPEEHHDRVNLVVGIENDHSGKPIWPGSPYSVQLSQYTVLAKPHHPAIANLVGSVNKNLKALLESKASTSNLMVSFEEVMTNTGPFAFTDALMTYFGSVTGREHNGNEFTALKEPVLIGDVLVLPRVSFGWLGSDAPAKEGDVLVQHLFIGSWRAGHPG</sequence>
<dbReference type="PANTHER" id="PTHR31834:SF8">
    <property type="entry name" value="TRANSFERASE, PUTATIVE (AFU_ORTHOLOGUE AFUA_6G14040)-RELATED"/>
    <property type="match status" value="1"/>
</dbReference>
<evidence type="ECO:0000256" key="2">
    <source>
        <dbReference type="SAM" id="Phobius"/>
    </source>
</evidence>
<feature type="transmembrane region" description="Helical" evidence="2">
    <location>
        <begin position="7"/>
        <end position="27"/>
    </location>
</feature>
<proteinExistence type="inferred from homology"/>
<keyword evidence="2" id="KW-0472">Membrane</keyword>
<dbReference type="InterPro" id="IPR039367">
    <property type="entry name" value="Och1-like"/>
</dbReference>
<gene>
    <name evidence="3" type="ORF">SUNI508_09965</name>
</gene>